<dbReference type="Proteomes" id="UP000648075">
    <property type="component" value="Unassembled WGS sequence"/>
</dbReference>
<dbReference type="Gene3D" id="3.20.20.140">
    <property type="entry name" value="Metal-dependent hydrolases"/>
    <property type="match status" value="1"/>
</dbReference>
<dbReference type="Pfam" id="PF04909">
    <property type="entry name" value="Amidohydro_2"/>
    <property type="match status" value="1"/>
</dbReference>
<accession>A0A918UDQ8</accession>
<dbReference type="PANTHER" id="PTHR42889">
    <property type="entry name" value="BLR3681 PROTEIN"/>
    <property type="match status" value="1"/>
</dbReference>
<dbReference type="SUPFAM" id="SSF51556">
    <property type="entry name" value="Metallo-dependent hydrolases"/>
    <property type="match status" value="1"/>
</dbReference>
<dbReference type="AlphaFoldDB" id="A0A918UDQ8"/>
<gene>
    <name evidence="2" type="ORF">GCM10011614_05200</name>
</gene>
<evidence type="ECO:0000313" key="3">
    <source>
        <dbReference type="Proteomes" id="UP000648075"/>
    </source>
</evidence>
<proteinExistence type="predicted"/>
<sequence>MYKDNIVIDAVAHAFNFESSNFASVSEAQSVVDLTYAIVGENVPPGYALSRDAVVRNWPVDDTAAMLFGESDTDLAVMHTLPVLAFKDGMSSLEKSAEALQRYPNRFIGAYAAVDPLAGKAAYDALDRQIDMLNPIGLKLYPTSWNGGTIGTWRMDDPAIAFPLFEYAAKRGITNFAVHKAIPLTPAPTGESFRPGDVEGAAEHFPDLNFEIVHGGAAFTEETAWLLGRYSNIWVNLETLNIVLVTRPRVFGKILLGLMHIGGAAVLDRLIWGTGTMQYHPRPCLEAFFDYTLPEDLLDQYGLFEALPQLDEAAKAKILGGNYARMHGFDMADLRRRIQGDAFCRGAEDKLPAPYSTTSVAAQVVA</sequence>
<organism evidence="2 3">
    <name type="scientific">Novosphingobium colocasiae</name>
    <dbReference type="NCBI Taxonomy" id="1256513"/>
    <lineage>
        <taxon>Bacteria</taxon>
        <taxon>Pseudomonadati</taxon>
        <taxon>Pseudomonadota</taxon>
        <taxon>Alphaproteobacteria</taxon>
        <taxon>Sphingomonadales</taxon>
        <taxon>Sphingomonadaceae</taxon>
        <taxon>Novosphingobium</taxon>
    </lineage>
</organism>
<dbReference type="GO" id="GO:0016787">
    <property type="term" value="F:hydrolase activity"/>
    <property type="evidence" value="ECO:0007669"/>
    <property type="project" value="InterPro"/>
</dbReference>
<comment type="caution">
    <text evidence="2">The sequence shown here is derived from an EMBL/GenBank/DDBJ whole genome shotgun (WGS) entry which is preliminary data.</text>
</comment>
<dbReference type="EMBL" id="BMZA01000001">
    <property type="protein sequence ID" value="GGY93212.1"/>
    <property type="molecule type" value="Genomic_DNA"/>
</dbReference>
<dbReference type="PANTHER" id="PTHR42889:SF1">
    <property type="entry name" value="BLR3681 PROTEIN"/>
    <property type="match status" value="1"/>
</dbReference>
<dbReference type="InterPro" id="IPR032466">
    <property type="entry name" value="Metal_Hydrolase"/>
</dbReference>
<reference evidence="2" key="2">
    <citation type="submission" date="2020-09" db="EMBL/GenBank/DDBJ databases">
        <authorList>
            <person name="Sun Q."/>
            <person name="Kim S."/>
        </authorList>
    </citation>
    <scope>NUCLEOTIDE SEQUENCE</scope>
    <source>
        <strain evidence="2">KCTC 32255</strain>
    </source>
</reference>
<feature type="domain" description="Amidohydrolase-related" evidence="1">
    <location>
        <begin position="98"/>
        <end position="328"/>
    </location>
</feature>
<reference evidence="2" key="1">
    <citation type="journal article" date="2014" name="Int. J. Syst. Evol. Microbiol.">
        <title>Complete genome sequence of Corynebacterium casei LMG S-19264T (=DSM 44701T), isolated from a smear-ripened cheese.</title>
        <authorList>
            <consortium name="US DOE Joint Genome Institute (JGI-PGF)"/>
            <person name="Walter F."/>
            <person name="Albersmeier A."/>
            <person name="Kalinowski J."/>
            <person name="Ruckert C."/>
        </authorList>
    </citation>
    <scope>NUCLEOTIDE SEQUENCE</scope>
    <source>
        <strain evidence="2">KCTC 32255</strain>
    </source>
</reference>
<protein>
    <submittedName>
        <fullName evidence="2">Amidohydrolase</fullName>
    </submittedName>
</protein>
<evidence type="ECO:0000259" key="1">
    <source>
        <dbReference type="Pfam" id="PF04909"/>
    </source>
</evidence>
<evidence type="ECO:0000313" key="2">
    <source>
        <dbReference type="EMBL" id="GGY93212.1"/>
    </source>
</evidence>
<keyword evidence="3" id="KW-1185">Reference proteome</keyword>
<dbReference type="InterPro" id="IPR006680">
    <property type="entry name" value="Amidohydro-rel"/>
</dbReference>
<dbReference type="RefSeq" id="WP_189619507.1">
    <property type="nucleotide sequence ID" value="NZ_BMZA01000001.1"/>
</dbReference>
<name>A0A918UDQ8_9SPHN</name>